<reference evidence="6 7" key="1">
    <citation type="submission" date="2024-03" db="EMBL/GenBank/DDBJ databases">
        <title>Draft genome sequence of Pseudonocardia tropica JCM 19149.</title>
        <authorList>
            <person name="Butdee W."/>
            <person name="Duangmal K."/>
        </authorList>
    </citation>
    <scope>NUCLEOTIDE SEQUENCE [LARGE SCALE GENOMIC DNA]</scope>
    <source>
        <strain evidence="6 7">JCM 19149</strain>
    </source>
</reference>
<name>A0ABV1JRS7_9PSEU</name>
<dbReference type="InterPro" id="IPR035994">
    <property type="entry name" value="Nucleoside_phosphorylase_sf"/>
</dbReference>
<evidence type="ECO:0000259" key="5">
    <source>
        <dbReference type="Pfam" id="PF01048"/>
    </source>
</evidence>
<feature type="region of interest" description="Disordered" evidence="4">
    <location>
        <begin position="255"/>
        <end position="290"/>
    </location>
</feature>
<dbReference type="RefSeq" id="WP_345648544.1">
    <property type="nucleotide sequence ID" value="NZ_BAABLY010000055.1"/>
</dbReference>
<evidence type="ECO:0000256" key="3">
    <source>
        <dbReference type="ARBA" id="ARBA00048447"/>
    </source>
</evidence>
<sequence>MDLPLHEDDLDAEGVIRASAITPHRPDVPAAAVLCWFPEVVEDVGTRSEAVTVLRSELGRSPVWRTTGPGGTPVAVLHPGVGAPLAAMFLEHLAALGVRTVVGVGGAGALRHELTLGHAVVLGSALRDEGTSFHYQPPSRTIDADPDGVDAVVRVLDDAGVPHVVGRCWTTDAVFREAPARVARRRDEGCAVVDMEASALVAVARRIGVGYGQVFLAADSLAGPEWEHRGWTSAREARAGLFGLALAAAENWDASRTAGTPDPDGVAGGGPPGRVAAEPGAHPAGGAGTP</sequence>
<protein>
    <recommendedName>
        <fullName evidence="2">Uridine phosphorylase</fullName>
        <ecNumber evidence="1">2.4.2.3</ecNumber>
    </recommendedName>
</protein>
<accession>A0ABV1JRS7</accession>
<proteinExistence type="predicted"/>
<dbReference type="SUPFAM" id="SSF53167">
    <property type="entry name" value="Purine and uridine phosphorylases"/>
    <property type="match status" value="1"/>
</dbReference>
<dbReference type="InterPro" id="IPR000845">
    <property type="entry name" value="Nucleoside_phosphorylase_d"/>
</dbReference>
<keyword evidence="7" id="KW-1185">Reference proteome</keyword>
<gene>
    <name evidence="6" type="ORF">WHI96_02325</name>
</gene>
<organism evidence="6 7">
    <name type="scientific">Pseudonocardia tropica</name>
    <dbReference type="NCBI Taxonomy" id="681289"/>
    <lineage>
        <taxon>Bacteria</taxon>
        <taxon>Bacillati</taxon>
        <taxon>Actinomycetota</taxon>
        <taxon>Actinomycetes</taxon>
        <taxon>Pseudonocardiales</taxon>
        <taxon>Pseudonocardiaceae</taxon>
        <taxon>Pseudonocardia</taxon>
    </lineage>
</organism>
<dbReference type="Pfam" id="PF01048">
    <property type="entry name" value="PNP_UDP_1"/>
    <property type="match status" value="1"/>
</dbReference>
<dbReference type="PANTHER" id="PTHR43691">
    <property type="entry name" value="URIDINE PHOSPHORYLASE"/>
    <property type="match status" value="1"/>
</dbReference>
<dbReference type="EC" id="2.4.2.3" evidence="1"/>
<feature type="compositionally biased region" description="Low complexity" evidence="4">
    <location>
        <begin position="273"/>
        <end position="282"/>
    </location>
</feature>
<comment type="catalytic activity">
    <reaction evidence="3">
        <text>uridine + phosphate = alpha-D-ribose 1-phosphate + uracil</text>
        <dbReference type="Rhea" id="RHEA:24388"/>
        <dbReference type="ChEBI" id="CHEBI:16704"/>
        <dbReference type="ChEBI" id="CHEBI:17568"/>
        <dbReference type="ChEBI" id="CHEBI:43474"/>
        <dbReference type="ChEBI" id="CHEBI:57720"/>
        <dbReference type="EC" id="2.4.2.3"/>
    </reaction>
</comment>
<dbReference type="Proteomes" id="UP001464923">
    <property type="component" value="Unassembled WGS sequence"/>
</dbReference>
<comment type="caution">
    <text evidence="6">The sequence shown here is derived from an EMBL/GenBank/DDBJ whole genome shotgun (WGS) entry which is preliminary data.</text>
</comment>
<evidence type="ECO:0000313" key="6">
    <source>
        <dbReference type="EMBL" id="MEQ3537643.1"/>
    </source>
</evidence>
<evidence type="ECO:0000256" key="4">
    <source>
        <dbReference type="SAM" id="MobiDB-lite"/>
    </source>
</evidence>
<dbReference type="Gene3D" id="3.40.50.1580">
    <property type="entry name" value="Nucleoside phosphorylase domain"/>
    <property type="match status" value="1"/>
</dbReference>
<evidence type="ECO:0000256" key="1">
    <source>
        <dbReference type="ARBA" id="ARBA00011888"/>
    </source>
</evidence>
<feature type="domain" description="Nucleoside phosphorylase" evidence="5">
    <location>
        <begin position="32"/>
        <end position="228"/>
    </location>
</feature>
<dbReference type="PANTHER" id="PTHR43691:SF11">
    <property type="entry name" value="FI09636P-RELATED"/>
    <property type="match status" value="1"/>
</dbReference>
<dbReference type="CDD" id="cd09007">
    <property type="entry name" value="NP-I_spr0068"/>
    <property type="match status" value="1"/>
</dbReference>
<dbReference type="EMBL" id="JBEDNP010000001">
    <property type="protein sequence ID" value="MEQ3537643.1"/>
    <property type="molecule type" value="Genomic_DNA"/>
</dbReference>
<evidence type="ECO:0000256" key="2">
    <source>
        <dbReference type="ARBA" id="ARBA00021980"/>
    </source>
</evidence>
<evidence type="ECO:0000313" key="7">
    <source>
        <dbReference type="Proteomes" id="UP001464923"/>
    </source>
</evidence>